<dbReference type="AlphaFoldDB" id="A0A8K1C279"/>
<feature type="compositionally biased region" description="Acidic residues" evidence="1">
    <location>
        <begin position="338"/>
        <end position="347"/>
    </location>
</feature>
<dbReference type="InterPro" id="IPR000719">
    <property type="entry name" value="Prot_kinase_dom"/>
</dbReference>
<feature type="region of interest" description="Disordered" evidence="1">
    <location>
        <begin position="296"/>
        <end position="452"/>
    </location>
</feature>
<sequence>MRTLWLLPIAVLVQAVSAEDCSSVGLPKPSAVTLYANPKNDKEGIVLRPDCTFETLKVSGDALDAGYKEIERVESYPSVPRVLLLANSLKPADFSKDKTVTDLLIGWNKLTSIDDFKFPKQLRGLDLEGNSLSKIAKGVIPEGVSYLYLTSNKLSSLSGISLPSTATHLFLMNNEFKKLDLPSNTVEANLDGNPLKSLENVALPDSLESFSCVGCGITTIRGVTFPSTLTQFTLTNNKITNFELRESDKAVFEKLTIPAGTISSASCEDAKAKKVDLKNGVSACVISDEVFKSKYGIGKDPVTTKPPTSKSPTSKPPATDSSGSKNSSTKSDDGSDSDKDEEEDDSTESGSDSSGSMPSKKKSKDKSKSKNKNSSDSESASESDSSSASGSSSSGSSDKKSGSSSSESNLSSKDASTKKNLRSQKGETTGSGEEETSSSSEGVSAASTSSGSNQSTTTIIIVVVVCAVLVIAAFVGNRFYGGKKRRRNKKGEDDDKYYIGHATPQPLPVAGAGSGTPNNEEESVPAFGAANAGMVILPMPLEYLANDVRDDEELAAFRIPQHEVEATNIVAEGNSTVIYTAMYRNREVAVKKMLPESARDQAVAEKFMDEIRMCAKLNHPKIVSFVGISWSDQTDIAVMAEYMAGGDLSTALRRLPAAKANDWYEPSATLKPKSLVALDAVEALVHLHSLPIFHYDLKARNVLLTANGDAKLSSFCIGREKTMDELLMGEVGTVSWVAPEVLRAEPYTAQSDIYAFGMLLVELDTCRTPYSMDADTDDSARISSGRTNTNIAMMVGAGMLKPSASRNAPNAVKELIARCVSFNAKDRPSATEVQAALRKIISQSPVDL</sequence>
<keyword evidence="2" id="KW-0472">Membrane</keyword>
<feature type="chain" id="PRO_5035477899" description="Protein kinase domain-containing protein" evidence="3">
    <location>
        <begin position="19"/>
        <end position="848"/>
    </location>
</feature>
<dbReference type="PROSITE" id="PS00108">
    <property type="entry name" value="PROTEIN_KINASE_ST"/>
    <property type="match status" value="1"/>
</dbReference>
<dbReference type="PANTHER" id="PTHR44329">
    <property type="entry name" value="SERINE/THREONINE-PROTEIN KINASE TNNI3K-RELATED"/>
    <property type="match status" value="1"/>
</dbReference>
<dbReference type="InterPro" id="IPR051681">
    <property type="entry name" value="Ser/Thr_Kinases-Pseudokinases"/>
</dbReference>
<keyword evidence="2" id="KW-1133">Transmembrane helix</keyword>
<dbReference type="SMART" id="SM00220">
    <property type="entry name" value="S_TKc"/>
    <property type="match status" value="1"/>
</dbReference>
<dbReference type="SUPFAM" id="SSF56112">
    <property type="entry name" value="Protein kinase-like (PK-like)"/>
    <property type="match status" value="1"/>
</dbReference>
<dbReference type="InterPro" id="IPR011009">
    <property type="entry name" value="Kinase-like_dom_sf"/>
</dbReference>
<feature type="compositionally biased region" description="Low complexity" evidence="1">
    <location>
        <begin position="372"/>
        <end position="414"/>
    </location>
</feature>
<dbReference type="Proteomes" id="UP000794436">
    <property type="component" value="Unassembled WGS sequence"/>
</dbReference>
<keyword evidence="2" id="KW-0812">Transmembrane</keyword>
<proteinExistence type="predicted"/>
<keyword evidence="3" id="KW-0732">Signal</keyword>
<accession>A0A8K1C279</accession>
<dbReference type="SUPFAM" id="SSF52058">
    <property type="entry name" value="L domain-like"/>
    <property type="match status" value="1"/>
</dbReference>
<evidence type="ECO:0000256" key="3">
    <source>
        <dbReference type="SAM" id="SignalP"/>
    </source>
</evidence>
<name>A0A8K1C279_PYTOL</name>
<dbReference type="EMBL" id="SPLM01000149">
    <property type="protein sequence ID" value="TMW55085.1"/>
    <property type="molecule type" value="Genomic_DNA"/>
</dbReference>
<dbReference type="Gene3D" id="3.80.10.10">
    <property type="entry name" value="Ribonuclease Inhibitor"/>
    <property type="match status" value="1"/>
</dbReference>
<feature type="compositionally biased region" description="Low complexity" evidence="1">
    <location>
        <begin position="348"/>
        <end position="358"/>
    </location>
</feature>
<feature type="compositionally biased region" description="Low complexity" evidence="1">
    <location>
        <begin position="303"/>
        <end position="329"/>
    </location>
</feature>
<feature type="signal peptide" evidence="3">
    <location>
        <begin position="1"/>
        <end position="18"/>
    </location>
</feature>
<dbReference type="GO" id="GO:0005524">
    <property type="term" value="F:ATP binding"/>
    <property type="evidence" value="ECO:0007669"/>
    <property type="project" value="InterPro"/>
</dbReference>
<dbReference type="InterPro" id="IPR008271">
    <property type="entry name" value="Ser/Thr_kinase_AS"/>
</dbReference>
<feature type="transmembrane region" description="Helical" evidence="2">
    <location>
        <begin position="459"/>
        <end position="480"/>
    </location>
</feature>
<dbReference type="InterPro" id="IPR032675">
    <property type="entry name" value="LRR_dom_sf"/>
</dbReference>
<evidence type="ECO:0000313" key="6">
    <source>
        <dbReference type="Proteomes" id="UP000794436"/>
    </source>
</evidence>
<feature type="compositionally biased region" description="Low complexity" evidence="1">
    <location>
        <begin position="426"/>
        <end position="452"/>
    </location>
</feature>
<feature type="region of interest" description="Disordered" evidence="1">
    <location>
        <begin position="483"/>
        <end position="520"/>
    </location>
</feature>
<keyword evidence="6" id="KW-1185">Reference proteome</keyword>
<organism evidence="5 6">
    <name type="scientific">Pythium oligandrum</name>
    <name type="common">Mycoparasitic fungus</name>
    <dbReference type="NCBI Taxonomy" id="41045"/>
    <lineage>
        <taxon>Eukaryota</taxon>
        <taxon>Sar</taxon>
        <taxon>Stramenopiles</taxon>
        <taxon>Oomycota</taxon>
        <taxon>Peronosporomycetes</taxon>
        <taxon>Pythiales</taxon>
        <taxon>Pythiaceae</taxon>
        <taxon>Pythium</taxon>
    </lineage>
</organism>
<evidence type="ECO:0000259" key="4">
    <source>
        <dbReference type="PROSITE" id="PS50011"/>
    </source>
</evidence>
<comment type="caution">
    <text evidence="5">The sequence shown here is derived from an EMBL/GenBank/DDBJ whole genome shotgun (WGS) entry which is preliminary data.</text>
</comment>
<gene>
    <name evidence="5" type="ORF">Poli38472_013847</name>
</gene>
<feature type="domain" description="Protein kinase" evidence="4">
    <location>
        <begin position="564"/>
        <end position="841"/>
    </location>
</feature>
<dbReference type="PANTHER" id="PTHR44329:SF214">
    <property type="entry name" value="PROTEIN KINASE DOMAIN-CONTAINING PROTEIN"/>
    <property type="match status" value="1"/>
</dbReference>
<evidence type="ECO:0000256" key="2">
    <source>
        <dbReference type="SAM" id="Phobius"/>
    </source>
</evidence>
<dbReference type="PROSITE" id="PS50011">
    <property type="entry name" value="PROTEIN_KINASE_DOM"/>
    <property type="match status" value="1"/>
</dbReference>
<evidence type="ECO:0000256" key="1">
    <source>
        <dbReference type="SAM" id="MobiDB-lite"/>
    </source>
</evidence>
<dbReference type="Gene3D" id="1.10.510.10">
    <property type="entry name" value="Transferase(Phosphotransferase) domain 1"/>
    <property type="match status" value="1"/>
</dbReference>
<evidence type="ECO:0000313" key="5">
    <source>
        <dbReference type="EMBL" id="TMW55085.1"/>
    </source>
</evidence>
<protein>
    <recommendedName>
        <fullName evidence="4">Protein kinase domain-containing protein</fullName>
    </recommendedName>
</protein>
<dbReference type="Pfam" id="PF00069">
    <property type="entry name" value="Pkinase"/>
    <property type="match status" value="1"/>
</dbReference>
<dbReference type="OrthoDB" id="774951at2759"/>
<reference evidence="5" key="1">
    <citation type="submission" date="2019-03" db="EMBL/GenBank/DDBJ databases">
        <title>Long read genome sequence of the mycoparasitic Pythium oligandrum ATCC 38472 isolated from sugarbeet rhizosphere.</title>
        <authorList>
            <person name="Gaulin E."/>
        </authorList>
    </citation>
    <scope>NUCLEOTIDE SEQUENCE</scope>
    <source>
        <strain evidence="5">ATCC 38472_TT</strain>
    </source>
</reference>
<feature type="compositionally biased region" description="Basic residues" evidence="1">
    <location>
        <begin position="359"/>
        <end position="371"/>
    </location>
</feature>
<dbReference type="GO" id="GO:0004674">
    <property type="term" value="F:protein serine/threonine kinase activity"/>
    <property type="evidence" value="ECO:0007669"/>
    <property type="project" value="TreeGrafter"/>
</dbReference>